<dbReference type="InterPro" id="IPR026171">
    <property type="entry name" value="FANCI"/>
</dbReference>
<dbReference type="InterPro" id="IPR029314">
    <property type="entry name" value="FANCI_S4"/>
</dbReference>
<proteinExistence type="predicted"/>
<comment type="caution">
    <text evidence="3">The sequence shown here is derived from an EMBL/GenBank/DDBJ whole genome shotgun (WGS) entry which is preliminary data.</text>
</comment>
<evidence type="ECO:0000313" key="3">
    <source>
        <dbReference type="EMBL" id="KAL3749430.1"/>
    </source>
</evidence>
<reference evidence="3 4" key="1">
    <citation type="submission" date="2024-11" db="EMBL/GenBank/DDBJ databases">
        <title>Chromosome-level genome assembly of Eucalyptus globulus Labill. provides insights into its genome evolution.</title>
        <authorList>
            <person name="Li X."/>
        </authorList>
    </citation>
    <scope>NUCLEOTIDE SEQUENCE [LARGE SCALE GENOMIC DNA]</scope>
    <source>
        <strain evidence="3">CL2024</strain>
        <tissue evidence="3">Fresh tender leaves</tissue>
    </source>
</reference>
<sequence>MPLLATSTINQLLQTTIKLYDPEISNASTASQSLGQSSFNKSTSCSNIISHLEYSASSRQGPHFAQLLEDLVSVCITEYGFDGENTTHVINDPKIKNIEIFVVKILKPLLSELLAISSFREAKLPCQLRNSHESWATQICKSNGIKYSKFSPHDDSIFAQDVAIELCKVTGSAIDGPVEISELYPVVNKYTSIAVIICILQSVEAVICDVDWAIRKLKELSLSSQIRNKTIEGELALDVKLVLEDNMFSMSEAVVRQLAQITKLQIAPRRSKQLLPSTRFHKLHLTFQLYNFVAEMQKVALPFLLFGFLAILSAWNLLNFNGRTPVHHREGNPKFREGASSTFFSRHKDCLTTFMSVDPTNRCLTRELIQIRS</sequence>
<keyword evidence="1" id="KW-1133">Transmembrane helix</keyword>
<feature type="transmembrane region" description="Helical" evidence="1">
    <location>
        <begin position="299"/>
        <end position="318"/>
    </location>
</feature>
<keyword evidence="1" id="KW-0812">Transmembrane</keyword>
<dbReference type="PANTHER" id="PTHR21818:SF0">
    <property type="entry name" value="FANCONI ANEMIA GROUP I PROTEIN"/>
    <property type="match status" value="1"/>
</dbReference>
<dbReference type="Proteomes" id="UP001634007">
    <property type="component" value="Unassembled WGS sequence"/>
</dbReference>
<gene>
    <name evidence="3" type="ORF">ACJRO7_010528</name>
</gene>
<evidence type="ECO:0000313" key="4">
    <source>
        <dbReference type="Proteomes" id="UP001634007"/>
    </source>
</evidence>
<dbReference type="Pfam" id="PF14678">
    <property type="entry name" value="FANCI_S4"/>
    <property type="match status" value="1"/>
</dbReference>
<feature type="domain" description="FANCI solenoid 4" evidence="2">
    <location>
        <begin position="158"/>
        <end position="276"/>
    </location>
</feature>
<dbReference type="AlphaFoldDB" id="A0ABD3LMA1"/>
<dbReference type="EMBL" id="JBJKBG010000002">
    <property type="protein sequence ID" value="KAL3749430.1"/>
    <property type="molecule type" value="Genomic_DNA"/>
</dbReference>
<keyword evidence="4" id="KW-1185">Reference proteome</keyword>
<evidence type="ECO:0000259" key="2">
    <source>
        <dbReference type="Pfam" id="PF14678"/>
    </source>
</evidence>
<accession>A0ABD3LMA1</accession>
<keyword evidence="1" id="KW-0472">Membrane</keyword>
<protein>
    <recommendedName>
        <fullName evidence="2">FANCI solenoid 4 domain-containing protein</fullName>
    </recommendedName>
</protein>
<name>A0ABD3LMA1_EUCGL</name>
<organism evidence="3 4">
    <name type="scientific">Eucalyptus globulus</name>
    <name type="common">Tasmanian blue gum</name>
    <dbReference type="NCBI Taxonomy" id="34317"/>
    <lineage>
        <taxon>Eukaryota</taxon>
        <taxon>Viridiplantae</taxon>
        <taxon>Streptophyta</taxon>
        <taxon>Embryophyta</taxon>
        <taxon>Tracheophyta</taxon>
        <taxon>Spermatophyta</taxon>
        <taxon>Magnoliopsida</taxon>
        <taxon>eudicotyledons</taxon>
        <taxon>Gunneridae</taxon>
        <taxon>Pentapetalae</taxon>
        <taxon>rosids</taxon>
        <taxon>malvids</taxon>
        <taxon>Myrtales</taxon>
        <taxon>Myrtaceae</taxon>
        <taxon>Myrtoideae</taxon>
        <taxon>Eucalypteae</taxon>
        <taxon>Eucalyptus</taxon>
    </lineage>
</organism>
<evidence type="ECO:0000256" key="1">
    <source>
        <dbReference type="SAM" id="Phobius"/>
    </source>
</evidence>
<dbReference type="PANTHER" id="PTHR21818">
    <property type="entry name" value="BC025462 PROTEIN"/>
    <property type="match status" value="1"/>
</dbReference>